<dbReference type="GO" id="GO:0005524">
    <property type="term" value="F:ATP binding"/>
    <property type="evidence" value="ECO:0007669"/>
    <property type="project" value="UniProtKB-KW"/>
</dbReference>
<proteinExistence type="predicted"/>
<keyword evidence="3" id="KW-0997">Cell inner membrane</keyword>
<keyword evidence="2" id="KW-1003">Cell membrane</keyword>
<dbReference type="GO" id="GO:0016887">
    <property type="term" value="F:ATP hydrolysis activity"/>
    <property type="evidence" value="ECO:0007669"/>
    <property type="project" value="InterPro"/>
</dbReference>
<evidence type="ECO:0000256" key="2">
    <source>
        <dbReference type="ARBA" id="ARBA00022475"/>
    </source>
</evidence>
<evidence type="ECO:0000256" key="3">
    <source>
        <dbReference type="ARBA" id="ARBA00022519"/>
    </source>
</evidence>
<keyword evidence="3" id="KW-0472">Membrane</keyword>
<evidence type="ECO:0000256" key="4">
    <source>
        <dbReference type="ARBA" id="ARBA00022741"/>
    </source>
</evidence>
<accession>A0A1H1IPA5</accession>
<dbReference type="InterPro" id="IPR003439">
    <property type="entry name" value="ABC_transporter-like_ATP-bd"/>
</dbReference>
<dbReference type="PANTHER" id="PTHR42781">
    <property type="entry name" value="SPERMIDINE/PUTRESCINE IMPORT ATP-BINDING PROTEIN POTA"/>
    <property type="match status" value="1"/>
</dbReference>
<dbReference type="Pfam" id="PF08402">
    <property type="entry name" value="TOBE_2"/>
    <property type="match status" value="1"/>
</dbReference>
<evidence type="ECO:0000256" key="5">
    <source>
        <dbReference type="ARBA" id="ARBA00022840"/>
    </source>
</evidence>
<evidence type="ECO:0000256" key="6">
    <source>
        <dbReference type="SAM" id="MobiDB-lite"/>
    </source>
</evidence>
<dbReference type="SMART" id="SM00382">
    <property type="entry name" value="AAA"/>
    <property type="match status" value="1"/>
</dbReference>
<dbReference type="PANTHER" id="PTHR42781:SF4">
    <property type="entry name" value="SPERMIDINE_PUTRESCINE IMPORT ATP-BINDING PROTEIN POTA"/>
    <property type="match status" value="1"/>
</dbReference>
<dbReference type="InterPro" id="IPR013611">
    <property type="entry name" value="Transp-assoc_OB_typ2"/>
</dbReference>
<dbReference type="FunFam" id="3.40.50.300:FF:000425">
    <property type="entry name" value="Probable ABC transporter, ATP-binding subunit"/>
    <property type="match status" value="1"/>
</dbReference>
<dbReference type="GO" id="GO:0015697">
    <property type="term" value="P:quaternary ammonium group transport"/>
    <property type="evidence" value="ECO:0007669"/>
    <property type="project" value="UniProtKB-ARBA"/>
</dbReference>
<feature type="region of interest" description="Disordered" evidence="6">
    <location>
        <begin position="1"/>
        <end position="22"/>
    </location>
</feature>
<dbReference type="InterPro" id="IPR027417">
    <property type="entry name" value="P-loop_NTPase"/>
</dbReference>
<dbReference type="GO" id="GO:0043190">
    <property type="term" value="C:ATP-binding cassette (ABC) transporter complex"/>
    <property type="evidence" value="ECO:0007669"/>
    <property type="project" value="InterPro"/>
</dbReference>
<dbReference type="EMBL" id="FNKP01000002">
    <property type="protein sequence ID" value="SDR39450.1"/>
    <property type="molecule type" value="Genomic_DNA"/>
</dbReference>
<protein>
    <submittedName>
        <fullName evidence="8">Putative spermidine/putrescine transport system ATP-binding protein</fullName>
    </submittedName>
</protein>
<gene>
    <name evidence="8" type="ORF">SAMN05443245_5450</name>
</gene>
<dbReference type="SUPFAM" id="SSF50331">
    <property type="entry name" value="MOP-like"/>
    <property type="match status" value="1"/>
</dbReference>
<evidence type="ECO:0000259" key="7">
    <source>
        <dbReference type="PROSITE" id="PS50893"/>
    </source>
</evidence>
<dbReference type="Gene3D" id="3.40.50.300">
    <property type="entry name" value="P-loop containing nucleotide triphosphate hydrolases"/>
    <property type="match status" value="1"/>
</dbReference>
<dbReference type="Gene3D" id="2.40.50.100">
    <property type="match status" value="1"/>
</dbReference>
<dbReference type="SUPFAM" id="SSF52540">
    <property type="entry name" value="P-loop containing nucleoside triphosphate hydrolases"/>
    <property type="match status" value="1"/>
</dbReference>
<dbReference type="GO" id="GO:0022857">
    <property type="term" value="F:transmembrane transporter activity"/>
    <property type="evidence" value="ECO:0007669"/>
    <property type="project" value="InterPro"/>
</dbReference>
<dbReference type="PROSITE" id="PS00211">
    <property type="entry name" value="ABC_TRANSPORTER_1"/>
    <property type="match status" value="1"/>
</dbReference>
<evidence type="ECO:0000313" key="8">
    <source>
        <dbReference type="EMBL" id="SDR39450.1"/>
    </source>
</evidence>
<dbReference type="InterPro" id="IPR003593">
    <property type="entry name" value="AAA+_ATPase"/>
</dbReference>
<reference evidence="9" key="1">
    <citation type="submission" date="2016-10" db="EMBL/GenBank/DDBJ databases">
        <authorList>
            <person name="Varghese N."/>
        </authorList>
    </citation>
    <scope>NUCLEOTIDE SEQUENCE [LARGE SCALE GENOMIC DNA]</scope>
    <source>
        <strain evidence="9">GAS106B</strain>
    </source>
</reference>
<dbReference type="InterPro" id="IPR050093">
    <property type="entry name" value="ABC_SmlMolc_Importer"/>
</dbReference>
<keyword evidence="4" id="KW-0547">Nucleotide-binding</keyword>
<feature type="compositionally biased region" description="Basic and acidic residues" evidence="6">
    <location>
        <begin position="1"/>
        <end position="10"/>
    </location>
</feature>
<evidence type="ECO:0000256" key="1">
    <source>
        <dbReference type="ARBA" id="ARBA00022448"/>
    </source>
</evidence>
<sequence>MSHVLLEKNGRPSARTNSSVNGNLDTMSTSINAGDNMIVFNGISKSYGNSVALHTTDFTVRKGEFLSLLGPSGSGKSTILNIIAGAVAPSTGSILLDGKDVSTVPPRERGLGMVFQNYALLPHLNVFDNVAFPLRIRGVAKSEIQQRVRNALERVGLTGYENRKPREMSGGQQQRVGIARCIVYSPSVILMDEPLGALDKKLRDQLQGEIKRLHRDLGTTLVYVTHDQEEALNLSDRVCLMNGGRIAQLGTPDELYFEPVSEFVADFVGESNLLEGVVVSDDTVAINAKWSIKVRSTEGHSIGSKVKVLVRPEKISVLDDNETEVAGAGGANECTGVISQISFVGGMTRFELTTTDGPTLLVKTISARAAERSPLGRPLTVRWSARDSAVLKK</sequence>
<keyword evidence="1" id="KW-0813">Transport</keyword>
<name>A0A1H1IPA5_9BURK</name>
<evidence type="ECO:0000313" key="9">
    <source>
        <dbReference type="Proteomes" id="UP000183487"/>
    </source>
</evidence>
<keyword evidence="9" id="KW-1185">Reference proteome</keyword>
<dbReference type="Pfam" id="PF00005">
    <property type="entry name" value="ABC_tran"/>
    <property type="match status" value="1"/>
</dbReference>
<dbReference type="Proteomes" id="UP000183487">
    <property type="component" value="Unassembled WGS sequence"/>
</dbReference>
<dbReference type="OrthoDB" id="5298774at2"/>
<dbReference type="PROSITE" id="PS50893">
    <property type="entry name" value="ABC_TRANSPORTER_2"/>
    <property type="match status" value="1"/>
</dbReference>
<feature type="domain" description="ABC transporter" evidence="7">
    <location>
        <begin position="38"/>
        <end position="268"/>
    </location>
</feature>
<keyword evidence="5 8" id="KW-0067">ATP-binding</keyword>
<dbReference type="InterPro" id="IPR008995">
    <property type="entry name" value="Mo/tungstate-bd_C_term_dom"/>
</dbReference>
<organism evidence="8 9">
    <name type="scientific">Paraburkholderia fungorum</name>
    <dbReference type="NCBI Taxonomy" id="134537"/>
    <lineage>
        <taxon>Bacteria</taxon>
        <taxon>Pseudomonadati</taxon>
        <taxon>Pseudomonadota</taxon>
        <taxon>Betaproteobacteria</taxon>
        <taxon>Burkholderiales</taxon>
        <taxon>Burkholderiaceae</taxon>
        <taxon>Paraburkholderia</taxon>
    </lineage>
</organism>
<dbReference type="AlphaFoldDB" id="A0A1H1IPA5"/>
<dbReference type="InterPro" id="IPR017871">
    <property type="entry name" value="ABC_transporter-like_CS"/>
</dbReference>